<reference evidence="2 3" key="1">
    <citation type="submission" date="2019-08" db="EMBL/GenBank/DDBJ databases">
        <title>Draft genome sequences of two oriental melons (Cucumis melo L. var makuwa).</title>
        <authorList>
            <person name="Kwon S.-Y."/>
        </authorList>
    </citation>
    <scope>NUCLEOTIDE SEQUENCE [LARGE SCALE GENOMIC DNA]</scope>
    <source>
        <strain evidence="3">cv. Chang Bougi</strain>
        <tissue evidence="2">Leaf</tissue>
    </source>
</reference>
<organism evidence="2 3">
    <name type="scientific">Cucumis melo var. makuwa</name>
    <name type="common">Oriental melon</name>
    <dbReference type="NCBI Taxonomy" id="1194695"/>
    <lineage>
        <taxon>Eukaryota</taxon>
        <taxon>Viridiplantae</taxon>
        <taxon>Streptophyta</taxon>
        <taxon>Embryophyta</taxon>
        <taxon>Tracheophyta</taxon>
        <taxon>Spermatophyta</taxon>
        <taxon>Magnoliopsida</taxon>
        <taxon>eudicotyledons</taxon>
        <taxon>Gunneridae</taxon>
        <taxon>Pentapetalae</taxon>
        <taxon>rosids</taxon>
        <taxon>fabids</taxon>
        <taxon>Cucurbitales</taxon>
        <taxon>Cucurbitaceae</taxon>
        <taxon>Benincaseae</taxon>
        <taxon>Cucumis</taxon>
    </lineage>
</organism>
<keyword evidence="2" id="KW-0378">Hydrolase</keyword>
<feature type="compositionally biased region" description="Basic and acidic residues" evidence="1">
    <location>
        <begin position="35"/>
        <end position="46"/>
    </location>
</feature>
<gene>
    <name evidence="2" type="ORF">E5676_scaffold264G00620</name>
</gene>
<dbReference type="GO" id="GO:0016787">
    <property type="term" value="F:hydrolase activity"/>
    <property type="evidence" value="ECO:0007669"/>
    <property type="project" value="UniProtKB-KW"/>
</dbReference>
<accession>A0A5D3BMK8</accession>
<evidence type="ECO:0000256" key="1">
    <source>
        <dbReference type="SAM" id="MobiDB-lite"/>
    </source>
</evidence>
<evidence type="ECO:0000313" key="2">
    <source>
        <dbReference type="EMBL" id="TYK01051.1"/>
    </source>
</evidence>
<dbReference type="Proteomes" id="UP000321947">
    <property type="component" value="Unassembled WGS sequence"/>
</dbReference>
<feature type="region of interest" description="Disordered" evidence="1">
    <location>
        <begin position="1"/>
        <end position="46"/>
    </location>
</feature>
<protein>
    <submittedName>
        <fullName evidence="2">Ubiquitin carboxyl-terminal hydrolase 12</fullName>
    </submittedName>
</protein>
<proteinExistence type="predicted"/>
<evidence type="ECO:0000313" key="3">
    <source>
        <dbReference type="Proteomes" id="UP000321947"/>
    </source>
</evidence>
<name>A0A5D3BMK8_CUCMM</name>
<comment type="caution">
    <text evidence="2">The sequence shown here is derived from an EMBL/GenBank/DDBJ whole genome shotgun (WGS) entry which is preliminary data.</text>
</comment>
<sequence>MQGHTQCPSIGESRTLRVRGGAENEQFARTAQKIGRPERAEPSDPEKAYGIERLKKLGATVFEGSTDPADAENWLNMLEKFFDVMNCPKERKGFGPSTYRLVLLMELAKVHDVFHGRSGMLSSGSSELGILAQLGMLSIEVEYFAFLRHLRLSGDSVAERGRDQRSENLSLGEDVDGEL</sequence>
<dbReference type="EMBL" id="SSTD01016369">
    <property type="protein sequence ID" value="TYK01051.1"/>
    <property type="molecule type" value="Genomic_DNA"/>
</dbReference>
<dbReference type="AlphaFoldDB" id="A0A5D3BMK8"/>